<comment type="subcellular location">
    <subcellularLocation>
        <location evidence="1">Nucleus</location>
    </subcellularLocation>
</comment>
<dbReference type="PROSITE" id="PS51879">
    <property type="entry name" value="RST"/>
    <property type="match status" value="1"/>
</dbReference>
<dbReference type="PANTHER" id="PTHR32263">
    <property type="entry name" value="INACTIVE POLY [ADP-RIBOSE] POLYMERASE SRO4-RELATED"/>
    <property type="match status" value="1"/>
</dbReference>
<reference evidence="8 9" key="1">
    <citation type="submission" date="2017-09" db="EMBL/GenBank/DDBJ databases">
        <title>WGS assembly of Aquilegia coerulea Goldsmith.</title>
        <authorList>
            <person name="Hodges S."/>
            <person name="Kramer E."/>
            <person name="Nordborg M."/>
            <person name="Tomkins J."/>
            <person name="Borevitz J."/>
            <person name="Derieg N."/>
            <person name="Yan J."/>
            <person name="Mihaltcheva S."/>
            <person name="Hayes R.D."/>
            <person name="Rokhsar D."/>
        </authorList>
    </citation>
    <scope>NUCLEOTIDE SEQUENCE [LARGE SCALE GENOMIC DNA]</scope>
    <source>
        <strain evidence="9">cv. Goldsmith</strain>
    </source>
</reference>
<evidence type="ECO:0000259" key="7">
    <source>
        <dbReference type="PROSITE" id="PS51879"/>
    </source>
</evidence>
<feature type="domain" description="PARP catalytic" evidence="6">
    <location>
        <begin position="267"/>
        <end position="477"/>
    </location>
</feature>
<keyword evidence="4" id="KW-0539">Nucleus</keyword>
<dbReference type="GO" id="GO:0005634">
    <property type="term" value="C:nucleus"/>
    <property type="evidence" value="ECO:0007669"/>
    <property type="project" value="UniProtKB-SubCell"/>
</dbReference>
<dbReference type="Pfam" id="PF12174">
    <property type="entry name" value="RST"/>
    <property type="match status" value="1"/>
</dbReference>
<dbReference type="InterPro" id="IPR057823">
    <property type="entry name" value="WWE_RCD1"/>
</dbReference>
<sequence>MEVESAKVLDNGRKIVIDMKRKRAARCMAYFSGAACTDARCSVQHALPDMPFKQIKSHMVFDGCKNSFTSLVKKPLLKNYSNFTKSGLPQRVLFYENGVWTDFPEGFIHLVKEDFRMKKVAIKVDFRGSPSLLDFLRMILVDLNTGLQQPIAWIDEFGVCFFPEAESVKDVAYDGFQSGGKENHPDLYEPIETQEIKLQLDIEIITDGNLKMEECNEGSSSHVKRVKIDGKPVNALNGVEKEAGIDVKLDVEIKEVIGESQMLGSVPPKNLTFESSNGRLTTDDVQYMLIKGMGSSISVDNINSIQRSSGYWAQARLELFERQIEITEKYRGNANVRYAWLVSSKEAASRILMHGLGFNELPKTTPMHGGGVHLTSACCSHISASYCDVDENGVQHMVLCRVILGNMELVPPGTEQLFPSSEKYDSGVDDLLHPEHYVIWNMNISSHIYPEYVISFKRAPSDEGDASESQSKAELSAVTESSLCGKKMLLDSSPGVSVGDCHETPKPVEISQGKSSEAGEVPEGKSHTINFAGRPPKSAWMPFAMLFKAIENKVPYSAMKSVYQSYGQLRNNKISRDEFVQMVRLTVGDTLLRETIIQAKKKTHVSESRDYSAHETTVDIEKCRSKVSSLQQGNRGFMVPKVEQGTY</sequence>
<evidence type="ECO:0000256" key="4">
    <source>
        <dbReference type="ARBA" id="ARBA00023242"/>
    </source>
</evidence>
<keyword evidence="3" id="KW-0346">Stress response</keyword>
<dbReference type="InterPro" id="IPR044964">
    <property type="entry name" value="RCD1/SRO1-5"/>
</dbReference>
<organism evidence="8 9">
    <name type="scientific">Aquilegia coerulea</name>
    <name type="common">Rocky mountain columbine</name>
    <dbReference type="NCBI Taxonomy" id="218851"/>
    <lineage>
        <taxon>Eukaryota</taxon>
        <taxon>Viridiplantae</taxon>
        <taxon>Streptophyta</taxon>
        <taxon>Embryophyta</taxon>
        <taxon>Tracheophyta</taxon>
        <taxon>Spermatophyta</taxon>
        <taxon>Magnoliopsida</taxon>
        <taxon>Ranunculales</taxon>
        <taxon>Ranunculaceae</taxon>
        <taxon>Thalictroideae</taxon>
        <taxon>Aquilegia</taxon>
    </lineage>
</organism>
<keyword evidence="2" id="KW-0217">Developmental protein</keyword>
<evidence type="ECO:0000256" key="2">
    <source>
        <dbReference type="ARBA" id="ARBA00022473"/>
    </source>
</evidence>
<protein>
    <submittedName>
        <fullName evidence="8">Uncharacterized protein</fullName>
    </submittedName>
</protein>
<dbReference type="InterPro" id="IPR022003">
    <property type="entry name" value="RST"/>
</dbReference>
<evidence type="ECO:0000313" key="8">
    <source>
        <dbReference type="EMBL" id="PIA50613.1"/>
    </source>
</evidence>
<evidence type="ECO:0000259" key="6">
    <source>
        <dbReference type="PROSITE" id="PS51059"/>
    </source>
</evidence>
<dbReference type="Pfam" id="PF23467">
    <property type="entry name" value="WWE_5"/>
    <property type="match status" value="1"/>
</dbReference>
<dbReference type="InterPro" id="IPR012317">
    <property type="entry name" value="Poly(ADP-ribose)pol_cat_dom"/>
</dbReference>
<feature type="region of interest" description="Disordered" evidence="5">
    <location>
        <begin position="495"/>
        <end position="527"/>
    </location>
</feature>
<evidence type="ECO:0000256" key="5">
    <source>
        <dbReference type="SAM" id="MobiDB-lite"/>
    </source>
</evidence>
<dbReference type="OrthoDB" id="6133115at2759"/>
<proteinExistence type="predicted"/>
<dbReference type="Proteomes" id="UP000230069">
    <property type="component" value="Unassembled WGS sequence"/>
</dbReference>
<dbReference type="EMBL" id="KZ305029">
    <property type="protein sequence ID" value="PIA50613.1"/>
    <property type="molecule type" value="Genomic_DNA"/>
</dbReference>
<gene>
    <name evidence="8" type="ORF">AQUCO_01200072v1</name>
</gene>
<dbReference type="STRING" id="218851.A0A2G5E4E0"/>
<accession>A0A2G5E4E0</accession>
<dbReference type="GO" id="GO:0003950">
    <property type="term" value="F:NAD+ poly-ADP-ribosyltransferase activity"/>
    <property type="evidence" value="ECO:0007669"/>
    <property type="project" value="InterPro"/>
</dbReference>
<dbReference type="PROSITE" id="PS51059">
    <property type="entry name" value="PARP_CATALYTIC"/>
    <property type="match status" value="1"/>
</dbReference>
<evidence type="ECO:0000256" key="3">
    <source>
        <dbReference type="ARBA" id="ARBA00023016"/>
    </source>
</evidence>
<dbReference type="PANTHER" id="PTHR32263:SF5">
    <property type="entry name" value="INACTIVE POLY [ADP-RIBOSE] POLYMERASE SRO1-RELATED"/>
    <property type="match status" value="1"/>
</dbReference>
<evidence type="ECO:0000313" key="9">
    <source>
        <dbReference type="Proteomes" id="UP000230069"/>
    </source>
</evidence>
<dbReference type="AlphaFoldDB" id="A0A2G5E4E0"/>
<keyword evidence="9" id="KW-1185">Reference proteome</keyword>
<feature type="domain" description="RST" evidence="7">
    <location>
        <begin position="534"/>
        <end position="605"/>
    </location>
</feature>
<evidence type="ECO:0000256" key="1">
    <source>
        <dbReference type="ARBA" id="ARBA00004123"/>
    </source>
</evidence>
<name>A0A2G5E4E0_AQUCA</name>
<dbReference type="InParanoid" id="A0A2G5E4E0"/>
<dbReference type="Pfam" id="PF00644">
    <property type="entry name" value="PARP"/>
    <property type="match status" value="1"/>
</dbReference>
<dbReference type="Gene3D" id="3.90.228.10">
    <property type="match status" value="1"/>
</dbReference>
<dbReference type="FunCoup" id="A0A2G5E4E0">
    <property type="interactions" value="2829"/>
</dbReference>
<dbReference type="SUPFAM" id="SSF56399">
    <property type="entry name" value="ADP-ribosylation"/>
    <property type="match status" value="1"/>
</dbReference>